<proteinExistence type="predicted"/>
<dbReference type="AlphaFoldDB" id="A0A9Q3I0H5"/>
<sequence>MESQQAVETPGGKGSQDRGESSHYPSHRRTTEPDRGYSDSFRLTSSKPSRTSSGFTPFRNQTISDQESPVFTITGTFQEKTRIKREKQDFFQLEAERVRPNDPETVRLGERIT</sequence>
<reference evidence="2" key="1">
    <citation type="submission" date="2021-03" db="EMBL/GenBank/DDBJ databases">
        <title>Draft genome sequence of rust myrtle Austropuccinia psidii MF-1, a brazilian biotype.</title>
        <authorList>
            <person name="Quecine M.C."/>
            <person name="Pachon D.M.R."/>
            <person name="Bonatelli M.L."/>
            <person name="Correr F.H."/>
            <person name="Franceschini L.M."/>
            <person name="Leite T.F."/>
            <person name="Margarido G.R.A."/>
            <person name="Almeida C.A."/>
            <person name="Ferrarezi J.A."/>
            <person name="Labate C.A."/>
        </authorList>
    </citation>
    <scope>NUCLEOTIDE SEQUENCE</scope>
    <source>
        <strain evidence="2">MF-1</strain>
    </source>
</reference>
<evidence type="ECO:0000313" key="2">
    <source>
        <dbReference type="EMBL" id="MBW0521740.1"/>
    </source>
</evidence>
<gene>
    <name evidence="2" type="ORF">O181_061455</name>
</gene>
<keyword evidence="3" id="KW-1185">Reference proteome</keyword>
<protein>
    <submittedName>
        <fullName evidence="2">Uncharacterized protein</fullName>
    </submittedName>
</protein>
<comment type="caution">
    <text evidence="2">The sequence shown here is derived from an EMBL/GenBank/DDBJ whole genome shotgun (WGS) entry which is preliminary data.</text>
</comment>
<evidence type="ECO:0000313" key="3">
    <source>
        <dbReference type="Proteomes" id="UP000765509"/>
    </source>
</evidence>
<evidence type="ECO:0000256" key="1">
    <source>
        <dbReference type="SAM" id="MobiDB-lite"/>
    </source>
</evidence>
<dbReference type="EMBL" id="AVOT02029054">
    <property type="protein sequence ID" value="MBW0521740.1"/>
    <property type="molecule type" value="Genomic_DNA"/>
</dbReference>
<accession>A0A9Q3I0H5</accession>
<name>A0A9Q3I0H5_9BASI</name>
<organism evidence="2 3">
    <name type="scientific">Austropuccinia psidii MF-1</name>
    <dbReference type="NCBI Taxonomy" id="1389203"/>
    <lineage>
        <taxon>Eukaryota</taxon>
        <taxon>Fungi</taxon>
        <taxon>Dikarya</taxon>
        <taxon>Basidiomycota</taxon>
        <taxon>Pucciniomycotina</taxon>
        <taxon>Pucciniomycetes</taxon>
        <taxon>Pucciniales</taxon>
        <taxon>Sphaerophragmiaceae</taxon>
        <taxon>Austropuccinia</taxon>
    </lineage>
</organism>
<feature type="compositionally biased region" description="Polar residues" evidence="1">
    <location>
        <begin position="41"/>
        <end position="69"/>
    </location>
</feature>
<dbReference type="Proteomes" id="UP000765509">
    <property type="component" value="Unassembled WGS sequence"/>
</dbReference>
<feature type="region of interest" description="Disordered" evidence="1">
    <location>
        <begin position="1"/>
        <end position="69"/>
    </location>
</feature>